<evidence type="ECO:0000259" key="2">
    <source>
        <dbReference type="Pfam" id="PF07835"/>
    </source>
</evidence>
<keyword evidence="1" id="KW-0812">Transmembrane</keyword>
<feature type="transmembrane region" description="Helical" evidence="1">
    <location>
        <begin position="36"/>
        <end position="57"/>
    </location>
</feature>
<gene>
    <name evidence="3" type="ORF">SCD90_11465</name>
</gene>
<keyword evidence="1" id="KW-0472">Membrane</keyword>
<evidence type="ECO:0000313" key="3">
    <source>
        <dbReference type="EMBL" id="MDX6806683.1"/>
    </source>
</evidence>
<dbReference type="Proteomes" id="UP001274321">
    <property type="component" value="Unassembled WGS sequence"/>
</dbReference>
<comment type="caution">
    <text evidence="3">The sequence shown here is derived from an EMBL/GenBank/DDBJ whole genome shotgun (WGS) entry which is preliminary data.</text>
</comment>
<sequence length="95" mass="9922">MAEHGRTEYATAAGNDYAEHEATYTNVMKLTKVGTILVLTWVVGLAIFGTAGSTFWLGVSLVLSTIAGIVGAARDSAVPGSVVLVLMLIVWALLV</sequence>
<dbReference type="SUPFAM" id="SSF81469">
    <property type="entry name" value="Bacterial aa3 type cytochrome c oxidase subunit IV"/>
    <property type="match status" value="1"/>
</dbReference>
<feature type="transmembrane region" description="Helical" evidence="1">
    <location>
        <begin position="77"/>
        <end position="94"/>
    </location>
</feature>
<keyword evidence="1" id="KW-1133">Transmembrane helix</keyword>
<dbReference type="EMBL" id="JAXAFJ010000006">
    <property type="protein sequence ID" value="MDX6806683.1"/>
    <property type="molecule type" value="Genomic_DNA"/>
</dbReference>
<dbReference type="InterPro" id="IPR012422">
    <property type="entry name" value="Cyt_c_oxidase_su4_bac-aa3"/>
</dbReference>
<protein>
    <submittedName>
        <fullName evidence="3">Aa3-type cytochrome c oxidase subunit IV</fullName>
    </submittedName>
</protein>
<evidence type="ECO:0000313" key="4">
    <source>
        <dbReference type="Proteomes" id="UP001274321"/>
    </source>
</evidence>
<dbReference type="Pfam" id="PF07835">
    <property type="entry name" value="COX4_pro_2"/>
    <property type="match status" value="1"/>
</dbReference>
<organism evidence="3 4">
    <name type="scientific">Terrihabitans rhizophilus</name>
    <dbReference type="NCBI Taxonomy" id="3092662"/>
    <lineage>
        <taxon>Bacteria</taxon>
        <taxon>Pseudomonadati</taxon>
        <taxon>Pseudomonadota</taxon>
        <taxon>Alphaproteobacteria</taxon>
        <taxon>Hyphomicrobiales</taxon>
        <taxon>Terrihabitans</taxon>
    </lineage>
</organism>
<dbReference type="InterPro" id="IPR036596">
    <property type="entry name" value="Cyt-C_aa3_sf"/>
</dbReference>
<name>A0ABU4RR81_9HYPH</name>
<accession>A0ABU4RR81</accession>
<dbReference type="Gene3D" id="1.20.5.160">
    <property type="entry name" value="Bacterial aa3 type cytochrome c oxidase subunit IV"/>
    <property type="match status" value="1"/>
</dbReference>
<feature type="domain" description="Cytochrome c oxidase subunit IV bacterial aa3 type" evidence="2">
    <location>
        <begin position="4"/>
        <end position="48"/>
    </location>
</feature>
<proteinExistence type="predicted"/>
<dbReference type="RefSeq" id="WP_319844807.1">
    <property type="nucleotide sequence ID" value="NZ_JAXAFJ010000006.1"/>
</dbReference>
<reference evidence="3 4" key="1">
    <citation type="submission" date="2023-11" db="EMBL/GenBank/DDBJ databases">
        <authorList>
            <person name="Bao R."/>
        </authorList>
    </citation>
    <scope>NUCLEOTIDE SEQUENCE [LARGE SCALE GENOMIC DNA]</scope>
    <source>
        <strain evidence="3 4">PJ23</strain>
    </source>
</reference>
<evidence type="ECO:0000256" key="1">
    <source>
        <dbReference type="SAM" id="Phobius"/>
    </source>
</evidence>
<keyword evidence="4" id="KW-1185">Reference proteome</keyword>